<dbReference type="Proteomes" id="UP000006241">
    <property type="component" value="Unassembled WGS sequence"/>
</dbReference>
<evidence type="ECO:0000259" key="1">
    <source>
        <dbReference type="Pfam" id="PF16242"/>
    </source>
</evidence>
<proteinExistence type="predicted"/>
<comment type="caution">
    <text evidence="2">The sequence shown here is derived from an EMBL/GenBank/DDBJ whole genome shotgun (WGS) entry which is preliminary data.</text>
</comment>
<dbReference type="EMBL" id="ACHB01000072">
    <property type="protein sequence ID" value="EEI91123.1"/>
    <property type="molecule type" value="Genomic_DNA"/>
</dbReference>
<dbReference type="InterPro" id="IPR012349">
    <property type="entry name" value="Split_barrel_FMN-bd"/>
</dbReference>
<dbReference type="SUPFAM" id="SSF50475">
    <property type="entry name" value="FMN-binding split barrel"/>
    <property type="match status" value="1"/>
</dbReference>
<dbReference type="PANTHER" id="PTHR34818:SF1">
    <property type="entry name" value="PROTEIN BLI-3"/>
    <property type="match status" value="1"/>
</dbReference>
<dbReference type="InterPro" id="IPR052917">
    <property type="entry name" value="Stress-Dev_Protein"/>
</dbReference>
<dbReference type="PANTHER" id="PTHR34818">
    <property type="entry name" value="PROTEIN BLI-3"/>
    <property type="match status" value="1"/>
</dbReference>
<name>C2G140_SPHSI</name>
<dbReference type="RefSeq" id="WP_002998166.1">
    <property type="nucleotide sequence ID" value="NZ_GG668632.1"/>
</dbReference>
<evidence type="ECO:0000313" key="2">
    <source>
        <dbReference type="EMBL" id="EEI91123.1"/>
    </source>
</evidence>
<dbReference type="Pfam" id="PF16242">
    <property type="entry name" value="Pyrid_ox_like"/>
    <property type="match status" value="1"/>
</dbReference>
<dbReference type="GeneID" id="95428993"/>
<feature type="domain" description="General stress protein FMN-binding split barrel" evidence="1">
    <location>
        <begin position="16"/>
        <end position="160"/>
    </location>
</feature>
<protein>
    <submittedName>
        <fullName evidence="2">Pyridoxamine 5'-phosphate oxidase family protein</fullName>
    </submittedName>
</protein>
<evidence type="ECO:0000313" key="3">
    <source>
        <dbReference type="Proteomes" id="UP000006241"/>
    </source>
</evidence>
<dbReference type="Gene3D" id="2.30.110.10">
    <property type="entry name" value="Electron Transport, Fmn-binding Protein, Chain A"/>
    <property type="match status" value="1"/>
</dbReference>
<gene>
    <name evidence="2" type="ORF">HMPREF0765_3296</name>
</gene>
<dbReference type="HOGENOM" id="CLU_091428_1_0_10"/>
<accession>C2G140</accession>
<organism evidence="2 3">
    <name type="scientific">Sphingobacterium spiritivorum ATCC 33300</name>
    <dbReference type="NCBI Taxonomy" id="525372"/>
    <lineage>
        <taxon>Bacteria</taxon>
        <taxon>Pseudomonadati</taxon>
        <taxon>Bacteroidota</taxon>
        <taxon>Sphingobacteriia</taxon>
        <taxon>Sphingobacteriales</taxon>
        <taxon>Sphingobacteriaceae</taxon>
        <taxon>Sphingobacterium</taxon>
    </lineage>
</organism>
<sequence>MNTEQNREENLDGQKALEKIREIVDDAKTCFFCTDIRTGVPLSVRPMTVLQVDDNGYLWFMTSSQTHKDEEVAKDPFVNLMMQSGKRAGFLNLYGIAEEMQDQEKINELWSPALEIWFDGPEDPRIVLLRVEILEGHYWDNKNIAPVAAFKMLKSLLTGKPDHDGIHGDLTV</sequence>
<dbReference type="AlphaFoldDB" id="C2G140"/>
<reference evidence="2 3" key="1">
    <citation type="submission" date="2009-01" db="EMBL/GenBank/DDBJ databases">
        <authorList>
            <person name="Qin X."/>
            <person name="Bachman B."/>
            <person name="Battles P."/>
            <person name="Bell A."/>
            <person name="Bess C."/>
            <person name="Bickham C."/>
            <person name="Chaboub L."/>
            <person name="Chen D."/>
            <person name="Coyle M."/>
            <person name="Deiros D.R."/>
            <person name="Dinh H."/>
            <person name="Forbes L."/>
            <person name="Fowler G."/>
            <person name="Francisco L."/>
            <person name="Fu Q."/>
            <person name="Gubbala S."/>
            <person name="Hale W."/>
            <person name="Han Y."/>
            <person name="Hemphill L."/>
            <person name="Highlander S.K."/>
            <person name="Hirani K."/>
            <person name="Hogues M."/>
            <person name="Jackson L."/>
            <person name="Jakkamsetti A."/>
            <person name="Javaid M."/>
            <person name="Jiang H."/>
            <person name="Korchina V."/>
            <person name="Kovar C."/>
            <person name="Lara F."/>
            <person name="Lee S."/>
            <person name="Mata R."/>
            <person name="Mathew T."/>
            <person name="Moen C."/>
            <person name="Morales K."/>
            <person name="Munidasa M."/>
            <person name="Nazareth L."/>
            <person name="Ngo R."/>
            <person name="Nguyen L."/>
            <person name="Okwuonu G."/>
            <person name="Ongeri F."/>
            <person name="Patil S."/>
            <person name="Petrosino J."/>
            <person name="Pham C."/>
            <person name="Pham P."/>
            <person name="Pu L.-L."/>
            <person name="Puazo M."/>
            <person name="Raj R."/>
            <person name="Reid J."/>
            <person name="Rouhana J."/>
            <person name="Saada N."/>
            <person name="Shang Y."/>
            <person name="Simmons D."/>
            <person name="Thornton R."/>
            <person name="Warren J."/>
            <person name="Weissenberger G."/>
            <person name="Zhang J."/>
            <person name="Zhang L."/>
            <person name="Zhou C."/>
            <person name="Zhu D."/>
            <person name="Muzny D."/>
            <person name="Worley K."/>
            <person name="Gibbs R."/>
        </authorList>
    </citation>
    <scope>NUCLEOTIDE SEQUENCE [LARGE SCALE GENOMIC DNA]</scope>
    <source>
        <strain evidence="2 3">ATCC 33300</strain>
    </source>
</reference>
<dbReference type="InterPro" id="IPR038725">
    <property type="entry name" value="YdaG_split_barrel_FMN-bd"/>
</dbReference>